<accession>A0A1Z4GFC0</accession>
<dbReference type="EMBL" id="AP018174">
    <property type="protein sequence ID" value="BAY16028.1"/>
    <property type="molecule type" value="Genomic_DNA"/>
</dbReference>
<dbReference type="AlphaFoldDB" id="A0A1Z4GFC0"/>
<organism evidence="2 3">
    <name type="scientific">Anabaenopsis circularis NIES-21</name>
    <dbReference type="NCBI Taxonomy" id="1085406"/>
    <lineage>
        <taxon>Bacteria</taxon>
        <taxon>Bacillati</taxon>
        <taxon>Cyanobacteriota</taxon>
        <taxon>Cyanophyceae</taxon>
        <taxon>Nostocales</taxon>
        <taxon>Nodulariaceae</taxon>
        <taxon>Anabaenopsis</taxon>
    </lineage>
</organism>
<feature type="chain" id="PRO_5013278062" evidence="1">
    <location>
        <begin position="26"/>
        <end position="352"/>
    </location>
</feature>
<evidence type="ECO:0000313" key="3">
    <source>
        <dbReference type="Proteomes" id="UP000218287"/>
    </source>
</evidence>
<sequence>MKRKTPSSWGITKFFFACGISVLSAKLVAAAVTYNVWPSSTTVVTADGSNQFGGNLSGLFYNPATGTQQAVLWGVQNSPSKVYNLVWNGSNFVKNTANGWSSGKTLRYQNGTGAPDAEGVTKAELTSTTIYVSTERDGSGSNRFSVLSYDISSSATTLNATREWNLTSNLPTVSSTNLGLEAIAWVPDSYLQANGFIDESTNQPYNPANYPLHGTGLFFVGLEANGQIYAYALNSDSTYRRIATIASGNTQIMDLSFDRDNGTLWAYCDNNCNNRSTLLSIDTTVGSPTKGKFIINKGYERPSSMPNINNEGIAIAPNSECASNLKQFFWADDSETNGHALRRGTIPCGRLF</sequence>
<keyword evidence="1" id="KW-0732">Signal</keyword>
<feature type="signal peptide" evidence="1">
    <location>
        <begin position="1"/>
        <end position="25"/>
    </location>
</feature>
<keyword evidence="3" id="KW-1185">Reference proteome</keyword>
<dbReference type="Proteomes" id="UP000218287">
    <property type="component" value="Chromosome"/>
</dbReference>
<evidence type="ECO:0000313" key="2">
    <source>
        <dbReference type="EMBL" id="BAY16028.1"/>
    </source>
</evidence>
<name>A0A1Z4GFC0_9CYAN</name>
<dbReference type="OrthoDB" id="9806464at2"/>
<gene>
    <name evidence="2" type="ORF">NIES21_18510</name>
</gene>
<dbReference type="SUPFAM" id="SSF101908">
    <property type="entry name" value="Putative isomerase YbhE"/>
    <property type="match status" value="1"/>
</dbReference>
<evidence type="ECO:0000256" key="1">
    <source>
        <dbReference type="SAM" id="SignalP"/>
    </source>
</evidence>
<proteinExistence type="predicted"/>
<reference evidence="2 3" key="1">
    <citation type="submission" date="2017-06" db="EMBL/GenBank/DDBJ databases">
        <title>Genome sequencing of cyanobaciteial culture collection at National Institute for Environmental Studies (NIES).</title>
        <authorList>
            <person name="Hirose Y."/>
            <person name="Shimura Y."/>
            <person name="Fujisawa T."/>
            <person name="Nakamura Y."/>
            <person name="Kawachi M."/>
        </authorList>
    </citation>
    <scope>NUCLEOTIDE SEQUENCE [LARGE SCALE GENOMIC DNA]</scope>
    <source>
        <strain evidence="2 3">NIES-21</strain>
    </source>
</reference>
<protein>
    <submittedName>
        <fullName evidence="2">Putative signal peptide protein</fullName>
    </submittedName>
</protein>